<reference evidence="5" key="1">
    <citation type="submission" date="2020-05" db="EMBL/GenBank/DDBJ databases">
        <title>Mycena genomes resolve the evolution of fungal bioluminescence.</title>
        <authorList>
            <person name="Tsai I.J."/>
        </authorList>
    </citation>
    <scope>NUCLEOTIDE SEQUENCE</scope>
    <source>
        <strain evidence="5">171206Taipei</strain>
    </source>
</reference>
<evidence type="ECO:0000313" key="5">
    <source>
        <dbReference type="EMBL" id="KAF7292577.1"/>
    </source>
</evidence>
<dbReference type="RefSeq" id="XP_037215005.1">
    <property type="nucleotide sequence ID" value="XM_037368079.1"/>
</dbReference>
<dbReference type="GeneID" id="59350595"/>
<dbReference type="SUPFAM" id="SSF54373">
    <property type="entry name" value="FAD-linked reductases, C-terminal domain"/>
    <property type="match status" value="1"/>
</dbReference>
<accession>A0A8H6VSP7</accession>
<dbReference type="PANTHER" id="PTHR46720:SF3">
    <property type="entry name" value="FAD-BINDING DOMAIN-CONTAINING PROTEIN-RELATED"/>
    <property type="match status" value="1"/>
</dbReference>
<comment type="caution">
    <text evidence="5">The sequence shown here is derived from an EMBL/GenBank/DDBJ whole genome shotgun (WGS) entry which is preliminary data.</text>
</comment>
<dbReference type="GO" id="GO:0071949">
    <property type="term" value="F:FAD binding"/>
    <property type="evidence" value="ECO:0007669"/>
    <property type="project" value="InterPro"/>
</dbReference>
<organism evidence="5 6">
    <name type="scientific">Mycena indigotica</name>
    <dbReference type="NCBI Taxonomy" id="2126181"/>
    <lineage>
        <taxon>Eukaryota</taxon>
        <taxon>Fungi</taxon>
        <taxon>Dikarya</taxon>
        <taxon>Basidiomycota</taxon>
        <taxon>Agaricomycotina</taxon>
        <taxon>Agaricomycetes</taxon>
        <taxon>Agaricomycetidae</taxon>
        <taxon>Agaricales</taxon>
        <taxon>Marasmiineae</taxon>
        <taxon>Mycenaceae</taxon>
        <taxon>Mycena</taxon>
    </lineage>
</organism>
<keyword evidence="2" id="KW-0274">FAD</keyword>
<gene>
    <name evidence="5" type="ORF">MIND_01155100</name>
</gene>
<dbReference type="GO" id="GO:0044550">
    <property type="term" value="P:secondary metabolite biosynthetic process"/>
    <property type="evidence" value="ECO:0007669"/>
    <property type="project" value="TreeGrafter"/>
</dbReference>
<proteinExistence type="predicted"/>
<name>A0A8H6VSP7_9AGAR</name>
<dbReference type="OrthoDB" id="417877at2759"/>
<feature type="domain" description="FAD-binding" evidence="4">
    <location>
        <begin position="9"/>
        <end position="194"/>
    </location>
</feature>
<evidence type="ECO:0000259" key="4">
    <source>
        <dbReference type="Pfam" id="PF01494"/>
    </source>
</evidence>
<feature type="domain" description="FAD-binding" evidence="4">
    <location>
        <begin position="330"/>
        <end position="399"/>
    </location>
</feature>
<dbReference type="InterPro" id="IPR002938">
    <property type="entry name" value="FAD-bd"/>
</dbReference>
<evidence type="ECO:0000256" key="1">
    <source>
        <dbReference type="ARBA" id="ARBA00022630"/>
    </source>
</evidence>
<dbReference type="Pfam" id="PF01494">
    <property type="entry name" value="FAD_binding_3"/>
    <property type="match status" value="2"/>
</dbReference>
<dbReference type="Gene3D" id="3.50.50.60">
    <property type="entry name" value="FAD/NAD(P)-binding domain"/>
    <property type="match status" value="1"/>
</dbReference>
<dbReference type="EMBL" id="JACAZF010000011">
    <property type="protein sequence ID" value="KAF7292577.1"/>
    <property type="molecule type" value="Genomic_DNA"/>
</dbReference>
<keyword evidence="3" id="KW-0560">Oxidoreductase</keyword>
<dbReference type="InterPro" id="IPR051104">
    <property type="entry name" value="FAD_monoxygenase"/>
</dbReference>
<keyword evidence="1" id="KW-0285">Flavoprotein</keyword>
<dbReference type="Proteomes" id="UP000636479">
    <property type="component" value="Unassembled WGS sequence"/>
</dbReference>
<protein>
    <recommendedName>
        <fullName evidence="4">FAD-binding domain-containing protein</fullName>
    </recommendedName>
</protein>
<dbReference type="AlphaFoldDB" id="A0A8H6VSP7"/>
<evidence type="ECO:0000256" key="3">
    <source>
        <dbReference type="ARBA" id="ARBA00023002"/>
    </source>
</evidence>
<evidence type="ECO:0000313" key="6">
    <source>
        <dbReference type="Proteomes" id="UP000636479"/>
    </source>
</evidence>
<dbReference type="GO" id="GO:0016491">
    <property type="term" value="F:oxidoreductase activity"/>
    <property type="evidence" value="ECO:0007669"/>
    <property type="project" value="UniProtKB-KW"/>
</dbReference>
<sequence>MPSAAKRLRVGISGAGIGGLTLALTLSQYPDIDVDLFEASKSLQEVGAGVAVFPRPWKILRLLGVDQELLKTCDVKPKEGPGQATRSPMPQAKVYQCLQSSIAKAISLWAYRFRRSSPMARSMITLHRAEFQSALLGRLPKTCRIHYSKRLRSFDQQQSGPIELAFEDGSRATCDVLVGADGLKSATRAALLTERVSWMQSQGRPDEAADAAECIEPWWSGQIAYRAVIPAERLRKVSPGHPALTQPLQYLGKRGFVMAYPISQGKMVNFAAFTMRHDLENTKYDAPWMGPADKSHFAGLFADWEPDVQALVHCVENPLSWAVHTVKPLRSFVCGRVVLIGDAAHAMTPQQGSGAGQALEDAYILGLLLGHSSTNIHTLGRSLNAFDQVRRPRAQQVARVSRLAARYFTFEIDGVGVDFSADFGHPAAGSNPVGWETLQRLHHEVVKNWEWAWNTSVDESIQEALSML</sequence>
<dbReference type="SUPFAM" id="SSF51905">
    <property type="entry name" value="FAD/NAD(P)-binding domain"/>
    <property type="match status" value="1"/>
</dbReference>
<keyword evidence="6" id="KW-1185">Reference proteome</keyword>
<dbReference type="PANTHER" id="PTHR46720">
    <property type="entry name" value="HYDROXYLASE, PUTATIVE (AFU_ORTHOLOGUE AFUA_3G01460)-RELATED"/>
    <property type="match status" value="1"/>
</dbReference>
<dbReference type="PRINTS" id="PR00420">
    <property type="entry name" value="RNGMNOXGNASE"/>
</dbReference>
<evidence type="ECO:0000256" key="2">
    <source>
        <dbReference type="ARBA" id="ARBA00022827"/>
    </source>
</evidence>
<dbReference type="InterPro" id="IPR036188">
    <property type="entry name" value="FAD/NAD-bd_sf"/>
</dbReference>